<dbReference type="AlphaFoldDB" id="A1AUZ8"/>
<dbReference type="InterPro" id="IPR003607">
    <property type="entry name" value="HD/PDEase_dom"/>
</dbReference>
<dbReference type="PROSITE" id="PS51831">
    <property type="entry name" value="HD"/>
    <property type="match status" value="1"/>
</dbReference>
<feature type="domain" description="HD" evidence="1">
    <location>
        <begin position="22"/>
        <end position="129"/>
    </location>
</feature>
<dbReference type="NCBIfam" id="TIGR00277">
    <property type="entry name" value="HDIG"/>
    <property type="match status" value="1"/>
</dbReference>
<keyword evidence="2" id="KW-0378">Hydrolase</keyword>
<dbReference type="RefSeq" id="WP_011737382.1">
    <property type="nucleotide sequence ID" value="NC_008609.1"/>
</dbReference>
<dbReference type="EMBL" id="CP000482">
    <property type="protein sequence ID" value="ABL01169.1"/>
    <property type="molecule type" value="Genomic_DNA"/>
</dbReference>
<sequence length="133" mass="15358">MDHFKARIAKLLVEFFGNDYRRINHALEVLKYAEKIRDDGQECDYEILVAAALLHDIGIKRSEELHGYNNGKTQEEYGPPIARELLQEIGFPADKTETVCRIIGNHHSPSRHDYTELKILKEADRIVNRLEGD</sequence>
<evidence type="ECO:0000313" key="2">
    <source>
        <dbReference type="EMBL" id="ABL01169.1"/>
    </source>
</evidence>
<dbReference type="STRING" id="338966.Ppro_3577"/>
<dbReference type="SUPFAM" id="SSF109604">
    <property type="entry name" value="HD-domain/PDEase-like"/>
    <property type="match status" value="1"/>
</dbReference>
<dbReference type="Gene3D" id="1.10.3210.10">
    <property type="entry name" value="Hypothetical protein af1432"/>
    <property type="match status" value="1"/>
</dbReference>
<organism evidence="2 3">
    <name type="scientific">Pelobacter propionicus (strain DSM 2379 / NBRC 103807 / OttBd1)</name>
    <dbReference type="NCBI Taxonomy" id="338966"/>
    <lineage>
        <taxon>Bacteria</taxon>
        <taxon>Pseudomonadati</taxon>
        <taxon>Thermodesulfobacteriota</taxon>
        <taxon>Desulfuromonadia</taxon>
        <taxon>Desulfuromonadales</taxon>
        <taxon>Desulfuromonadaceae</taxon>
        <taxon>Pelobacter</taxon>
    </lineage>
</organism>
<protein>
    <submittedName>
        <fullName evidence="2">Metal dependent phosphohydrolase</fullName>
    </submittedName>
</protein>
<evidence type="ECO:0000313" key="3">
    <source>
        <dbReference type="Proteomes" id="UP000006732"/>
    </source>
</evidence>
<dbReference type="InterPro" id="IPR006675">
    <property type="entry name" value="HDIG_dom"/>
</dbReference>
<dbReference type="CDD" id="cd00077">
    <property type="entry name" value="HDc"/>
    <property type="match status" value="1"/>
</dbReference>
<name>A1AUZ8_PELPD</name>
<dbReference type="Pfam" id="PF01966">
    <property type="entry name" value="HD"/>
    <property type="match status" value="1"/>
</dbReference>
<proteinExistence type="predicted"/>
<dbReference type="KEGG" id="ppd:Ppro_3577"/>
<gene>
    <name evidence="2" type="ordered locus">Ppro_3577</name>
</gene>
<dbReference type="InterPro" id="IPR006674">
    <property type="entry name" value="HD_domain"/>
</dbReference>
<dbReference type="HOGENOM" id="CLU_110721_0_0_7"/>
<evidence type="ECO:0000259" key="1">
    <source>
        <dbReference type="PROSITE" id="PS51831"/>
    </source>
</evidence>
<reference evidence="2 3" key="1">
    <citation type="submission" date="2006-10" db="EMBL/GenBank/DDBJ databases">
        <title>Complete sequence of chromosome of Pelobacter propionicus DSM 2379.</title>
        <authorList>
            <consortium name="US DOE Joint Genome Institute"/>
            <person name="Copeland A."/>
            <person name="Lucas S."/>
            <person name="Lapidus A."/>
            <person name="Barry K."/>
            <person name="Detter J.C."/>
            <person name="Glavina del Rio T."/>
            <person name="Hammon N."/>
            <person name="Israni S."/>
            <person name="Dalin E."/>
            <person name="Tice H."/>
            <person name="Pitluck S."/>
            <person name="Saunders E."/>
            <person name="Brettin T."/>
            <person name="Bruce D."/>
            <person name="Han C."/>
            <person name="Tapia R."/>
            <person name="Schmutz J."/>
            <person name="Larimer F."/>
            <person name="Land M."/>
            <person name="Hauser L."/>
            <person name="Kyrpides N."/>
            <person name="Kim E."/>
            <person name="Lovley D."/>
            <person name="Richardson P."/>
        </authorList>
    </citation>
    <scope>NUCLEOTIDE SEQUENCE [LARGE SCALE GENOMIC DNA]</scope>
    <source>
        <strain evidence="3">DSM 2379 / NBRC 103807 / OttBd1</strain>
    </source>
</reference>
<dbReference type="OrthoDB" id="155250at2"/>
<accession>A1AUZ8</accession>
<dbReference type="eggNOG" id="COG1418">
    <property type="taxonomic scope" value="Bacteria"/>
</dbReference>
<dbReference type="GO" id="GO:0016787">
    <property type="term" value="F:hydrolase activity"/>
    <property type="evidence" value="ECO:0007669"/>
    <property type="project" value="UniProtKB-KW"/>
</dbReference>
<dbReference type="Proteomes" id="UP000006732">
    <property type="component" value="Chromosome"/>
</dbReference>
<keyword evidence="3" id="KW-1185">Reference proteome</keyword>
<dbReference type="SMART" id="SM00471">
    <property type="entry name" value="HDc"/>
    <property type="match status" value="1"/>
</dbReference>